<feature type="binding site" evidence="13">
    <location>
        <position position="67"/>
    </location>
    <ligand>
        <name>a menaquinol</name>
        <dbReference type="ChEBI" id="CHEBI:18151"/>
    </ligand>
</feature>
<dbReference type="PANTHER" id="PTHR30333">
    <property type="entry name" value="CYTOCHROME C-TYPE PROTEIN"/>
    <property type="match status" value="1"/>
</dbReference>
<feature type="binding site" description="covalent" evidence="13">
    <location>
        <position position="119"/>
    </location>
    <ligand>
        <name>heme</name>
        <dbReference type="ChEBI" id="CHEBI:30413"/>
        <label>3</label>
    </ligand>
</feature>
<evidence type="ECO:0000256" key="8">
    <source>
        <dbReference type="ARBA" id="ARBA00022982"/>
    </source>
</evidence>
<feature type="binding site" description="covalent" evidence="13">
    <location>
        <position position="46"/>
    </location>
    <ligand>
        <name>heme</name>
        <dbReference type="ChEBI" id="CHEBI:30413"/>
        <label>1</label>
    </ligand>
</feature>
<evidence type="ECO:0000256" key="3">
    <source>
        <dbReference type="ARBA" id="ARBA00022448"/>
    </source>
</evidence>
<evidence type="ECO:0000256" key="1">
    <source>
        <dbReference type="ARBA" id="ARBA00004162"/>
    </source>
</evidence>
<feature type="binding site" description="axial binding residue" evidence="14">
    <location>
        <position position="61"/>
    </location>
    <ligand>
        <name>heme</name>
        <dbReference type="ChEBI" id="CHEBI:30413"/>
        <label>3</label>
    </ligand>
    <ligandPart>
        <name>Fe</name>
        <dbReference type="ChEBI" id="CHEBI:18248"/>
    </ligandPart>
</feature>
<evidence type="ECO:0000256" key="5">
    <source>
        <dbReference type="ARBA" id="ARBA00022617"/>
    </source>
</evidence>
<comment type="similarity">
    <text evidence="2">Belongs to the NapC/NirT/NrfH family.</text>
</comment>
<dbReference type="GO" id="GO:0005886">
    <property type="term" value="C:plasma membrane"/>
    <property type="evidence" value="ECO:0007669"/>
    <property type="project" value="UniProtKB-SubCell"/>
</dbReference>
<feature type="binding site" description="axial binding residue" evidence="14">
    <location>
        <position position="142"/>
    </location>
    <ligand>
        <name>heme</name>
        <dbReference type="ChEBI" id="CHEBI:30413"/>
        <label>4</label>
    </ligand>
    <ligandPart>
        <name>Fe</name>
        <dbReference type="ChEBI" id="CHEBI:18248"/>
    </ligandPart>
</feature>
<keyword evidence="3 12" id="KW-0813">Transport</keyword>
<feature type="binding site" evidence="13">
    <location>
        <position position="83"/>
    </location>
    <ligand>
        <name>a menaquinol</name>
        <dbReference type="ChEBI" id="CHEBI:18151"/>
    </ligand>
</feature>
<sequence length="167" mass="18361">MKERFKDMNNKLLFFVLLGVLIGIIVYAGTVTAIKATDTGEFCSSCHVMGTVYEAFTQSPHARLDCNDCHAPTDNVVNKMAFKARAGIGHIYMNTIGASQIPDVLHATDDSVDVINQNCISCHQYTIDNVAHDSKGTCIDCHRHVPHGLGIFKTSDWHLKLNIDAAK</sequence>
<evidence type="ECO:0000256" key="12">
    <source>
        <dbReference type="PIRNR" id="PIRNR000013"/>
    </source>
</evidence>
<feature type="binding site" description="axial binding residue" evidence="14">
    <location>
        <position position="147"/>
    </location>
    <ligand>
        <name>heme</name>
        <dbReference type="ChEBI" id="CHEBI:30413"/>
        <label>2</label>
    </ligand>
    <ligandPart>
        <name>Fe</name>
        <dbReference type="ChEBI" id="CHEBI:18248"/>
    </ligandPart>
</feature>
<dbReference type="InterPro" id="IPR024717">
    <property type="entry name" value="NapC/NirT/NrfH"/>
</dbReference>
<dbReference type="InterPro" id="IPR036280">
    <property type="entry name" value="Multihaem_cyt_sf"/>
</dbReference>
<evidence type="ECO:0000313" key="17">
    <source>
        <dbReference type="Proteomes" id="UP000180098"/>
    </source>
</evidence>
<feature type="binding site" description="axial binding residue" evidence="14">
    <location>
        <position position="123"/>
    </location>
    <ligand>
        <name>heme</name>
        <dbReference type="ChEBI" id="CHEBI:30413"/>
        <label>3</label>
    </ligand>
    <ligandPart>
        <name>Fe</name>
        <dbReference type="ChEBI" id="CHEBI:18248"/>
    </ligandPart>
</feature>
<dbReference type="Pfam" id="PF03264">
    <property type="entry name" value="Cytochrom_NNT"/>
    <property type="match status" value="1"/>
</dbReference>
<feature type="binding site" description="covalent" evidence="13">
    <location>
        <position position="66"/>
    </location>
    <ligand>
        <name>heme</name>
        <dbReference type="ChEBI" id="CHEBI:30413"/>
        <label>2</label>
    </ligand>
</feature>
<comment type="cofactor">
    <cofactor evidence="13">
        <name>heme</name>
        <dbReference type="ChEBI" id="CHEBI:30413"/>
    </cofactor>
    <text evidence="13">Binds 4 heme groups per subunit.</text>
</comment>
<dbReference type="InterPro" id="IPR051174">
    <property type="entry name" value="Cytochrome_c-type_ET"/>
</dbReference>
<keyword evidence="11" id="KW-0472">Membrane</keyword>
<evidence type="ECO:0000256" key="2">
    <source>
        <dbReference type="ARBA" id="ARBA00007395"/>
    </source>
</evidence>
<keyword evidence="10 12" id="KW-0408">Iron</keyword>
<feature type="binding site" description="covalent" evidence="13">
    <location>
        <position position="138"/>
    </location>
    <ligand>
        <name>heme</name>
        <dbReference type="ChEBI" id="CHEBI:30413"/>
        <label>4</label>
    </ligand>
</feature>
<evidence type="ECO:0000256" key="9">
    <source>
        <dbReference type="ARBA" id="ARBA00022989"/>
    </source>
</evidence>
<feature type="domain" description="NapC/NirT cytochrome c N-terminal" evidence="15">
    <location>
        <begin position="10"/>
        <end position="148"/>
    </location>
</feature>
<dbReference type="GO" id="GO:0019333">
    <property type="term" value="P:denitrification pathway"/>
    <property type="evidence" value="ECO:0007669"/>
    <property type="project" value="InterPro"/>
</dbReference>
<comment type="caution">
    <text evidence="16">The sequence shown here is derived from an EMBL/GenBank/DDBJ whole genome shotgun (WGS) entry which is preliminary data.</text>
</comment>
<dbReference type="GO" id="GO:0046872">
    <property type="term" value="F:metal ion binding"/>
    <property type="evidence" value="ECO:0007669"/>
    <property type="project" value="UniProtKB-KW"/>
</dbReference>
<evidence type="ECO:0000256" key="4">
    <source>
        <dbReference type="ARBA" id="ARBA00022475"/>
    </source>
</evidence>
<evidence type="ECO:0000256" key="14">
    <source>
        <dbReference type="PIRSR" id="PIRSR000013-2"/>
    </source>
</evidence>
<gene>
    <name evidence="16" type="ORF">BKP35_10915</name>
</gene>
<dbReference type="Proteomes" id="UP000180098">
    <property type="component" value="Unassembled WGS sequence"/>
</dbReference>
<dbReference type="GO" id="GO:0009061">
    <property type="term" value="P:anaerobic respiration"/>
    <property type="evidence" value="ECO:0007669"/>
    <property type="project" value="TreeGrafter"/>
</dbReference>
<dbReference type="PANTHER" id="PTHR30333:SF1">
    <property type="entry name" value="CYTOCHROME C-TYPE PROTEIN NAPC"/>
    <property type="match status" value="1"/>
</dbReference>
<evidence type="ECO:0000256" key="7">
    <source>
        <dbReference type="ARBA" id="ARBA00022723"/>
    </source>
</evidence>
<name>A0A1S2LJ39_9BACI</name>
<keyword evidence="4" id="KW-1003">Cell membrane</keyword>
<reference evidence="16 17" key="1">
    <citation type="submission" date="2016-10" db="EMBL/GenBank/DDBJ databases">
        <title>Draft genome sequences of four alkaliphilic bacteria belonging to the Anaerobacillus genus.</title>
        <authorList>
            <person name="Bassil N.M."/>
            <person name="Lloyd J.R."/>
        </authorList>
    </citation>
    <scope>NUCLEOTIDE SEQUENCE [LARGE SCALE GENOMIC DNA]</scope>
    <source>
        <strain evidence="16 17">DSM 15340</strain>
    </source>
</reference>
<feature type="binding site" description="axial binding residue" evidence="14">
    <location>
        <position position="70"/>
    </location>
    <ligand>
        <name>heme</name>
        <dbReference type="ChEBI" id="CHEBI:30413"/>
        <label>2</label>
    </ligand>
    <ligandPart>
        <name>Fe</name>
        <dbReference type="ChEBI" id="CHEBI:18248"/>
    </ligandPart>
</feature>
<dbReference type="InterPro" id="IPR005126">
    <property type="entry name" value="NapC/NirT_cyt_c_N"/>
</dbReference>
<keyword evidence="5 12" id="KW-0349">Heme</keyword>
<feature type="binding site" description="axial binding residue" evidence="14">
    <location>
        <position position="49"/>
    </location>
    <ligand>
        <name>heme</name>
        <dbReference type="ChEBI" id="CHEBI:30413"/>
        <label>1</label>
    </ligand>
    <ligandPart>
        <name>Fe</name>
        <dbReference type="ChEBI" id="CHEBI:18248"/>
    </ligandPart>
</feature>
<evidence type="ECO:0000313" key="16">
    <source>
        <dbReference type="EMBL" id="OIJ12334.1"/>
    </source>
</evidence>
<dbReference type="AlphaFoldDB" id="A0A1S2LJ39"/>
<evidence type="ECO:0000256" key="11">
    <source>
        <dbReference type="ARBA" id="ARBA00023136"/>
    </source>
</evidence>
<evidence type="ECO:0000256" key="6">
    <source>
        <dbReference type="ARBA" id="ARBA00022692"/>
    </source>
</evidence>
<dbReference type="SUPFAM" id="SSF48695">
    <property type="entry name" value="Multiheme cytochromes"/>
    <property type="match status" value="1"/>
</dbReference>
<dbReference type="EMBL" id="MLQQ01000021">
    <property type="protein sequence ID" value="OIJ12334.1"/>
    <property type="molecule type" value="Genomic_DNA"/>
</dbReference>
<dbReference type="Gene3D" id="1.10.3820.10">
    <property type="entry name" value="Di-heme elbow motif domain"/>
    <property type="match status" value="1"/>
</dbReference>
<feature type="binding site" description="covalent" evidence="13">
    <location>
        <position position="122"/>
    </location>
    <ligand>
        <name>heme</name>
        <dbReference type="ChEBI" id="CHEBI:30413"/>
        <label>3</label>
    </ligand>
</feature>
<dbReference type="GO" id="GO:0020037">
    <property type="term" value="F:heme binding"/>
    <property type="evidence" value="ECO:0007669"/>
    <property type="project" value="InterPro"/>
</dbReference>
<keyword evidence="8 12" id="KW-0249">Electron transport</keyword>
<feature type="binding site" description="covalent" evidence="13">
    <location>
        <position position="141"/>
    </location>
    <ligand>
        <name>heme</name>
        <dbReference type="ChEBI" id="CHEBI:30413"/>
        <label>4</label>
    </ligand>
</feature>
<evidence type="ECO:0000259" key="15">
    <source>
        <dbReference type="Pfam" id="PF03264"/>
    </source>
</evidence>
<feature type="binding site" description="covalent" evidence="13">
    <location>
        <position position="69"/>
    </location>
    <ligand>
        <name>heme</name>
        <dbReference type="ChEBI" id="CHEBI:30413"/>
        <label>2</label>
    </ligand>
</feature>
<feature type="binding site" description="covalent" evidence="13">
    <location>
        <position position="43"/>
    </location>
    <ligand>
        <name>heme</name>
        <dbReference type="ChEBI" id="CHEBI:30413"/>
        <label>1</label>
    </ligand>
</feature>
<keyword evidence="7 12" id="KW-0479">Metal-binding</keyword>
<dbReference type="GO" id="GO:0009055">
    <property type="term" value="F:electron transfer activity"/>
    <property type="evidence" value="ECO:0007669"/>
    <property type="project" value="TreeGrafter"/>
</dbReference>
<keyword evidence="6" id="KW-0812">Transmembrane</keyword>
<evidence type="ECO:0000256" key="10">
    <source>
        <dbReference type="ARBA" id="ARBA00023004"/>
    </source>
</evidence>
<dbReference type="PIRSF" id="PIRSF000013">
    <property type="entry name" value="4_hem_cytochrm_NapC"/>
    <property type="match status" value="1"/>
</dbReference>
<protein>
    <recommendedName>
        <fullName evidence="12">Cytochrome c-type protein</fullName>
    </recommendedName>
</protein>
<proteinExistence type="inferred from homology"/>
<organism evidence="16 17">
    <name type="scientific">Anaerobacillus arseniciselenatis</name>
    <dbReference type="NCBI Taxonomy" id="85682"/>
    <lineage>
        <taxon>Bacteria</taxon>
        <taxon>Bacillati</taxon>
        <taxon>Bacillota</taxon>
        <taxon>Bacilli</taxon>
        <taxon>Bacillales</taxon>
        <taxon>Bacillaceae</taxon>
        <taxon>Anaerobacillus</taxon>
    </lineage>
</organism>
<accession>A0A1S2LJ39</accession>
<evidence type="ECO:0000256" key="13">
    <source>
        <dbReference type="PIRSR" id="PIRSR000013-1"/>
    </source>
</evidence>
<comment type="PTM">
    <text evidence="12">Binds 4 heme groups per subunit.</text>
</comment>
<dbReference type="InterPro" id="IPR038266">
    <property type="entry name" value="NapC/NirT_cytc_sf"/>
</dbReference>
<comment type="subcellular location">
    <subcellularLocation>
        <location evidence="1">Cell membrane</location>
        <topology evidence="1">Single-pass membrane protein</topology>
    </subcellularLocation>
</comment>
<keyword evidence="17" id="KW-1185">Reference proteome</keyword>
<keyword evidence="9" id="KW-1133">Transmembrane helix</keyword>